<keyword evidence="8" id="KW-1185">Reference proteome</keyword>
<dbReference type="InterPro" id="IPR036584">
    <property type="entry name" value="FliS_sf"/>
</dbReference>
<dbReference type="Proteomes" id="UP000778970">
    <property type="component" value="Unassembled WGS sequence"/>
</dbReference>
<comment type="similarity">
    <text evidence="2">Belongs to the FliS family.</text>
</comment>
<feature type="region of interest" description="Disordered" evidence="6">
    <location>
        <begin position="134"/>
        <end position="178"/>
    </location>
</feature>
<dbReference type="NCBIfam" id="TIGR00208">
    <property type="entry name" value="fliS"/>
    <property type="match status" value="1"/>
</dbReference>
<keyword evidence="5" id="KW-0143">Chaperone</keyword>
<dbReference type="AlphaFoldDB" id="A0A934V0Q0"/>
<evidence type="ECO:0000313" key="7">
    <source>
        <dbReference type="EMBL" id="MBK1697705.1"/>
    </source>
</evidence>
<keyword evidence="4" id="KW-1005">Bacterial flagellum biogenesis</keyword>
<dbReference type="GO" id="GO:0071973">
    <property type="term" value="P:bacterial-type flagellum-dependent cell motility"/>
    <property type="evidence" value="ECO:0007669"/>
    <property type="project" value="TreeGrafter"/>
</dbReference>
<name>A0A934V0Q0_9PROT</name>
<proteinExistence type="inferred from homology"/>
<evidence type="ECO:0000256" key="3">
    <source>
        <dbReference type="ARBA" id="ARBA00022490"/>
    </source>
</evidence>
<dbReference type="PANTHER" id="PTHR34773">
    <property type="entry name" value="FLAGELLAR SECRETION CHAPERONE FLIS"/>
    <property type="match status" value="1"/>
</dbReference>
<dbReference type="GO" id="GO:0044780">
    <property type="term" value="P:bacterial-type flagellum assembly"/>
    <property type="evidence" value="ECO:0007669"/>
    <property type="project" value="InterPro"/>
</dbReference>
<gene>
    <name evidence="7" type="primary">fliS</name>
    <name evidence="7" type="ORF">CKO21_10670</name>
</gene>
<dbReference type="SUPFAM" id="SSF101116">
    <property type="entry name" value="Flagellar export chaperone FliS"/>
    <property type="match status" value="1"/>
</dbReference>
<accession>A0A934V0Q0</accession>
<evidence type="ECO:0000313" key="8">
    <source>
        <dbReference type="Proteomes" id="UP000778970"/>
    </source>
</evidence>
<dbReference type="GO" id="GO:0005829">
    <property type="term" value="C:cytosol"/>
    <property type="evidence" value="ECO:0007669"/>
    <property type="project" value="UniProtKB-SubCell"/>
</dbReference>
<organism evidence="7 8">
    <name type="scientific">Rhodovibrio salinarum</name>
    <dbReference type="NCBI Taxonomy" id="1087"/>
    <lineage>
        <taxon>Bacteria</taxon>
        <taxon>Pseudomonadati</taxon>
        <taxon>Pseudomonadota</taxon>
        <taxon>Alphaproteobacteria</taxon>
        <taxon>Rhodospirillales</taxon>
        <taxon>Rhodovibrionaceae</taxon>
        <taxon>Rhodovibrio</taxon>
    </lineage>
</organism>
<dbReference type="PANTHER" id="PTHR34773:SF1">
    <property type="entry name" value="FLAGELLAR SECRETION CHAPERONE FLIS"/>
    <property type="match status" value="1"/>
</dbReference>
<feature type="compositionally biased region" description="Basic and acidic residues" evidence="6">
    <location>
        <begin position="134"/>
        <end position="144"/>
    </location>
</feature>
<dbReference type="Gene3D" id="1.20.120.340">
    <property type="entry name" value="Flagellar protein FliS"/>
    <property type="match status" value="1"/>
</dbReference>
<protein>
    <submittedName>
        <fullName evidence="7">Flagellar export chaperone FliS</fullName>
    </submittedName>
</protein>
<dbReference type="CDD" id="cd16098">
    <property type="entry name" value="FliS"/>
    <property type="match status" value="1"/>
</dbReference>
<keyword evidence="7" id="KW-0282">Flagellum</keyword>
<sequence length="178" mass="19574">MCLTSSQRGLPMYGNAAYAYQTQQVKGASKVKQVALLYDRILVSLREAIEAVEKGEIERRWRANKRAQDIIFALYGSLDEEQGGEITRNLSQLYMFCLRRLPQVDLKNDATPAKESLEILEPLAKSWRELAVREQHGPLVDGDHGSATGAQQQTEGAGTPAPEASSAQSTRDAVNLVG</sequence>
<evidence type="ECO:0000256" key="4">
    <source>
        <dbReference type="ARBA" id="ARBA00022795"/>
    </source>
</evidence>
<keyword evidence="7" id="KW-0966">Cell projection</keyword>
<comment type="caution">
    <text evidence="7">The sequence shown here is derived from an EMBL/GenBank/DDBJ whole genome shotgun (WGS) entry which is preliminary data.</text>
</comment>
<evidence type="ECO:0000256" key="6">
    <source>
        <dbReference type="SAM" id="MobiDB-lite"/>
    </source>
</evidence>
<reference evidence="7" key="1">
    <citation type="submission" date="2017-08" db="EMBL/GenBank/DDBJ databases">
        <authorList>
            <person name="Imhoff J.F."/>
            <person name="Rahn T."/>
            <person name="Kuenzel S."/>
            <person name="Neulinger S.C."/>
        </authorList>
    </citation>
    <scope>NUCLEOTIDE SEQUENCE</scope>
    <source>
        <strain evidence="7">DSM 9154</strain>
    </source>
</reference>
<dbReference type="EMBL" id="NRRE01000026">
    <property type="protein sequence ID" value="MBK1697705.1"/>
    <property type="molecule type" value="Genomic_DNA"/>
</dbReference>
<evidence type="ECO:0000256" key="5">
    <source>
        <dbReference type="ARBA" id="ARBA00023186"/>
    </source>
</evidence>
<dbReference type="Pfam" id="PF02561">
    <property type="entry name" value="FliS"/>
    <property type="match status" value="1"/>
</dbReference>
<dbReference type="InterPro" id="IPR003713">
    <property type="entry name" value="FliS"/>
</dbReference>
<keyword evidence="3" id="KW-0963">Cytoplasm</keyword>
<comment type="subcellular location">
    <subcellularLocation>
        <location evidence="1">Cytoplasm</location>
        <location evidence="1">Cytosol</location>
    </subcellularLocation>
</comment>
<reference evidence="7" key="2">
    <citation type="journal article" date="2020" name="Microorganisms">
        <title>Osmotic Adaptation and Compatible Solute Biosynthesis of Phototrophic Bacteria as Revealed from Genome Analyses.</title>
        <authorList>
            <person name="Imhoff J.F."/>
            <person name="Rahn T."/>
            <person name="Kunzel S."/>
            <person name="Keller A."/>
            <person name="Neulinger S.C."/>
        </authorList>
    </citation>
    <scope>NUCLEOTIDE SEQUENCE</scope>
    <source>
        <strain evidence="7">DSM 9154</strain>
    </source>
</reference>
<evidence type="ECO:0000256" key="2">
    <source>
        <dbReference type="ARBA" id="ARBA00008787"/>
    </source>
</evidence>
<keyword evidence="7" id="KW-0969">Cilium</keyword>
<evidence type="ECO:0000256" key="1">
    <source>
        <dbReference type="ARBA" id="ARBA00004514"/>
    </source>
</evidence>